<dbReference type="EMBL" id="BOOY01000027">
    <property type="protein sequence ID" value="GIJ04448.1"/>
    <property type="molecule type" value="Genomic_DNA"/>
</dbReference>
<name>A0A8J3YB06_9ACTN</name>
<comment type="caution">
    <text evidence="3">The sequence shown here is derived from an EMBL/GenBank/DDBJ whole genome shotgun (WGS) entry which is preliminary data.</text>
</comment>
<feature type="region of interest" description="Disordered" evidence="1">
    <location>
        <begin position="346"/>
        <end position="373"/>
    </location>
</feature>
<dbReference type="Proteomes" id="UP000652013">
    <property type="component" value="Unassembled WGS sequence"/>
</dbReference>
<feature type="transmembrane region" description="Helical" evidence="2">
    <location>
        <begin position="37"/>
        <end position="58"/>
    </location>
</feature>
<feature type="transmembrane region" description="Helical" evidence="2">
    <location>
        <begin position="516"/>
        <end position="533"/>
    </location>
</feature>
<protein>
    <submittedName>
        <fullName evidence="3">Uncharacterized protein</fullName>
    </submittedName>
</protein>
<feature type="transmembrane region" description="Helical" evidence="2">
    <location>
        <begin position="563"/>
        <end position="583"/>
    </location>
</feature>
<dbReference type="SUPFAM" id="SSF52540">
    <property type="entry name" value="P-loop containing nucleoside triphosphate hydrolases"/>
    <property type="match status" value="1"/>
</dbReference>
<feature type="compositionally biased region" description="Basic and acidic residues" evidence="1">
    <location>
        <begin position="346"/>
        <end position="361"/>
    </location>
</feature>
<feature type="compositionally biased region" description="Low complexity" evidence="1">
    <location>
        <begin position="1097"/>
        <end position="1113"/>
    </location>
</feature>
<accession>A0A8J3YB06</accession>
<feature type="transmembrane region" description="Helical" evidence="2">
    <location>
        <begin position="589"/>
        <end position="608"/>
    </location>
</feature>
<sequence length="1113" mass="115934">MTVTAPPATGRRTLGTAHGAAVEIAVTSTPWELDLDALVVSTGAATLGLLGTAAFAHLGMAVPALRSVTPDRPLILDVPARGADRPALRHVLVATPHDTARGSRGDATASLDAVARSTGAAVRLAARHHLHALGLPLLGAGVVGLAAADVAVAELPAALTALRRLPAGPRWLVFIVRDEVSARAVEHAWSYHELFSAARDEAVRDDAVVAQADRIGMPEAERRRLVDVDDDELWRSCGSELAPLRALDAEAEELRAQLVQMLELDRSALQSGAGPAAPGLPGTKGRDQRLLADLSTEIGARLDASPRWRDLQVRRAVTEDQARQAVVRNALLPLLRAEINRRTRKAVDRSRDGLRAHDRRPLPPADTRGLRRPPELTEIVHTDAHRDLLAVLAAASAETRASLGVAGPRGCGKSTLLTMATHEWTGGGLVIEAPAPTGYAPREFLLWLYGKVCQDVIRRDPSAPAEPLAPPPRAAHVRAAGLAGMVLAPLLVLVTGVVVLATAAPGVAAAHRPGTTGAVLLAGAVAALAVLLVQRHAERAAAAGADGLLLARKRLGWRLPGPVRVLLAAAACGAVALLAGAGVLAAPAAAGTALLVAALGTSVLLHSARRAGRWLLGRPPQDDESLADTDRLALLAAAGRDASTVAGVATAQLGAALCGAALLLVPGAAALTVPLVAGGLLAAAGSAAAATGVRWHRLVAAEARTSAAPPLDEHSRTAARALARLRYQTSVVSGWTTTAKLAAGPWLPVAAEAALTGSTTEAELPLGVPDIVEGIKHLLPARGPALVTIDELDKIESPEEARAFLNEIKGILDARGVCFLLSMSEDAIARFERRGLPFRDVFDSAFDEILRAPLLDHHQALSMLDKRVIDVPLPFLSLAYCQSGGLPRDLLRAADRMLAPAGGTGPAAGAGAARDLAAVAREVVHRDLAGKITAISSAIRPIVVEPDVSEVLRCLRDLDTCDGAGLRGAGPCFRDPHWLQPFDRLPPLLGADAQDLPQRRELSRLTVELLGYFYYCRTLLELFDVGTDAAADRLGAALRATGGGCLDQLARVRQTFGVNPYVAWRQLTELRSSPAVNLLPFPLPGSLLPAAAPPPGRRAGPAAGQPPAAAARG</sequence>
<feature type="transmembrane region" description="Helical" evidence="2">
    <location>
        <begin position="482"/>
        <end position="504"/>
    </location>
</feature>
<keyword evidence="2" id="KW-0472">Membrane</keyword>
<feature type="region of interest" description="Disordered" evidence="1">
    <location>
        <begin position="1090"/>
        <end position="1113"/>
    </location>
</feature>
<dbReference type="AlphaFoldDB" id="A0A8J3YB06"/>
<reference evidence="3" key="1">
    <citation type="submission" date="2021-01" db="EMBL/GenBank/DDBJ databases">
        <title>Whole genome shotgun sequence of Spirilliplanes yamanashiensis NBRC 15828.</title>
        <authorList>
            <person name="Komaki H."/>
            <person name="Tamura T."/>
        </authorList>
    </citation>
    <scope>NUCLEOTIDE SEQUENCE</scope>
    <source>
        <strain evidence="3">NBRC 15828</strain>
    </source>
</reference>
<evidence type="ECO:0000313" key="4">
    <source>
        <dbReference type="Proteomes" id="UP000652013"/>
    </source>
</evidence>
<dbReference type="RefSeq" id="WP_203939681.1">
    <property type="nucleotide sequence ID" value="NZ_BAAAGJ010000005.1"/>
</dbReference>
<evidence type="ECO:0000256" key="2">
    <source>
        <dbReference type="SAM" id="Phobius"/>
    </source>
</evidence>
<keyword evidence="2" id="KW-1133">Transmembrane helix</keyword>
<keyword evidence="2" id="KW-0812">Transmembrane</keyword>
<proteinExistence type="predicted"/>
<dbReference type="InterPro" id="IPR027417">
    <property type="entry name" value="P-loop_NTPase"/>
</dbReference>
<gene>
    <name evidence="3" type="ORF">Sya03_38000</name>
</gene>
<keyword evidence="4" id="KW-1185">Reference proteome</keyword>
<organism evidence="3 4">
    <name type="scientific">Spirilliplanes yamanashiensis</name>
    <dbReference type="NCBI Taxonomy" id="42233"/>
    <lineage>
        <taxon>Bacteria</taxon>
        <taxon>Bacillati</taxon>
        <taxon>Actinomycetota</taxon>
        <taxon>Actinomycetes</taxon>
        <taxon>Micromonosporales</taxon>
        <taxon>Micromonosporaceae</taxon>
        <taxon>Spirilliplanes</taxon>
    </lineage>
</organism>
<evidence type="ECO:0000313" key="3">
    <source>
        <dbReference type="EMBL" id="GIJ04448.1"/>
    </source>
</evidence>
<evidence type="ECO:0000256" key="1">
    <source>
        <dbReference type="SAM" id="MobiDB-lite"/>
    </source>
</evidence>